<evidence type="ECO:0000313" key="2">
    <source>
        <dbReference type="EMBL" id="CAJ97086.1"/>
    </source>
</evidence>
<name>Q0JYT8_CUPNH</name>
<dbReference type="eggNOG" id="ENOG5032W0C">
    <property type="taxonomic scope" value="Bacteria"/>
</dbReference>
<reference evidence="3 5" key="2">
    <citation type="submission" date="2019-04" db="EMBL/GenBank/DDBJ databases">
        <title>Long-read de novo sequencing of Cupriavidus necator H16.</title>
        <authorList>
            <person name="Little G.T."/>
            <person name="Ehsaan M."/>
            <person name="Arenas-Lopez C."/>
            <person name="Jawed K."/>
            <person name="Winzer K."/>
            <person name="Kovacs K."/>
            <person name="Malys N."/>
            <person name="Minton N.P."/>
        </authorList>
    </citation>
    <scope>NUCLEOTIDE SEQUENCE [LARGE SCALE GENOMIC DNA]</scope>
    <source>
        <strain evidence="3 5">H16</strain>
    </source>
</reference>
<protein>
    <submittedName>
        <fullName evidence="2">Hypothetical lipoprotein</fullName>
    </submittedName>
</protein>
<evidence type="ECO:0000256" key="1">
    <source>
        <dbReference type="SAM" id="MobiDB-lite"/>
    </source>
</evidence>
<organism evidence="2 4">
    <name type="scientific">Cupriavidus necator (strain ATCC 17699 / DSM 428 / KCTC 22496 / NCIMB 10442 / H16 / Stanier 337)</name>
    <name type="common">Ralstonia eutropha</name>
    <dbReference type="NCBI Taxonomy" id="381666"/>
    <lineage>
        <taxon>Bacteria</taxon>
        <taxon>Pseudomonadati</taxon>
        <taxon>Pseudomonadota</taxon>
        <taxon>Betaproteobacteria</taxon>
        <taxon>Burkholderiales</taxon>
        <taxon>Burkholderiaceae</taxon>
        <taxon>Cupriavidus</taxon>
    </lineage>
</organism>
<evidence type="ECO:0000313" key="5">
    <source>
        <dbReference type="Proteomes" id="UP000296079"/>
    </source>
</evidence>
<dbReference type="EMBL" id="AM260480">
    <property type="protein sequence ID" value="CAJ97086.1"/>
    <property type="molecule type" value="Genomic_DNA"/>
</dbReference>
<dbReference type="EMBL" id="CP039288">
    <property type="protein sequence ID" value="QCC04864.1"/>
    <property type="molecule type" value="Genomic_DNA"/>
</dbReference>
<dbReference type="OrthoDB" id="6685850at2"/>
<feature type="region of interest" description="Disordered" evidence="1">
    <location>
        <begin position="174"/>
        <end position="206"/>
    </location>
</feature>
<reference evidence="2 4" key="1">
    <citation type="journal article" date="2006" name="Nat. Biotechnol.">
        <title>Genome sequence of the bioplastic-producing 'Knallgas' bacterium Ralstonia eutropha H16.</title>
        <authorList>
            <person name="Pohlmann A."/>
            <person name="Fricke W.F."/>
            <person name="Reinecke F."/>
            <person name="Kusian B."/>
            <person name="Liesegang H."/>
            <person name="Cramm R."/>
            <person name="Eitinger T."/>
            <person name="Ewering C."/>
            <person name="Potter M."/>
            <person name="Schwartz E."/>
            <person name="Strittmatter A."/>
            <person name="Voss I."/>
            <person name="Gottschalk G."/>
            <person name="Steinbuechel A."/>
            <person name="Friedrich B."/>
            <person name="Bowien B."/>
        </authorList>
    </citation>
    <scope>NUCLEOTIDE SEQUENCE [LARGE SCALE GENOMIC DNA]</scope>
    <source>
        <strain evidence="4">ATCC 17699 / DSM 428 / KCTC 22496 / NCIMB 10442 / H16 / Stanier 337</strain>
        <strain evidence="2">H16</strain>
    </source>
</reference>
<evidence type="ECO:0000313" key="3">
    <source>
        <dbReference type="EMBL" id="QCC04864.1"/>
    </source>
</evidence>
<gene>
    <name evidence="2" type="ordered locus">H16_B2304</name>
    <name evidence="3" type="ORF">E6A55_30810</name>
</gene>
<dbReference type="KEGG" id="reh:H16_B2304"/>
<keyword evidence="2" id="KW-0449">Lipoprotein</keyword>
<keyword evidence="4" id="KW-1185">Reference proteome</keyword>
<proteinExistence type="predicted"/>
<evidence type="ECO:0000313" key="4">
    <source>
        <dbReference type="Proteomes" id="UP000008210"/>
    </source>
</evidence>
<dbReference type="HOGENOM" id="CLU_115316_0_0_4"/>
<dbReference type="AlphaFoldDB" id="Q0JYT8"/>
<dbReference type="InterPro" id="IPR024422">
    <property type="entry name" value="Protein_unknown_function_OB"/>
</dbReference>
<dbReference type="Proteomes" id="UP000008210">
    <property type="component" value="Chromosome 2"/>
</dbReference>
<accession>Q0JYT8</accession>
<sequence length="206" mass="21416">MKTGKLVVGLALAGLLAGCESMDGAMSSISGVLDGTGDVLSGDFRMLADPKPASLGDIWSDWKKNEITAKKKWDSQAILVSGTVSRITKVDGLGKSDDTIAVYFKDSVNPQCTGKALMRDALMVNQKKISNLQTGDKVNVTGVLATRDSEMANSSNTECYFAFSKSKIESAANTTAAAGSAAAPAKAATTTKSTKSTKSTKTSSTK</sequence>
<dbReference type="PROSITE" id="PS51257">
    <property type="entry name" value="PROKAR_LIPOPROTEIN"/>
    <property type="match status" value="1"/>
</dbReference>
<dbReference type="Pfam" id="PF12869">
    <property type="entry name" value="tRNA_anti-like"/>
    <property type="match status" value="1"/>
</dbReference>
<dbReference type="Proteomes" id="UP000296079">
    <property type="component" value="Chromosome 2"/>
</dbReference>
<dbReference type="STRING" id="381666.H16_B2304"/>
<dbReference type="RefSeq" id="WP_010810832.1">
    <property type="nucleotide sequence ID" value="NC_008314.1"/>
</dbReference>